<dbReference type="PROSITE" id="PS51918">
    <property type="entry name" value="RADICAL_SAM"/>
    <property type="match status" value="1"/>
</dbReference>
<dbReference type="HAMAP" id="MF_00917">
    <property type="entry name" value="QueE"/>
    <property type="match status" value="1"/>
</dbReference>
<feature type="binding site" evidence="8">
    <location>
        <position position="59"/>
    </location>
    <ligand>
        <name>[4Fe-4S] cluster</name>
        <dbReference type="ChEBI" id="CHEBI:49883"/>
        <note>4Fe-4S-S-AdoMet</note>
    </ligand>
</feature>
<organism evidence="10 11">
    <name type="scientific">Fodinibius salsisoli</name>
    <dbReference type="NCBI Taxonomy" id="2820877"/>
    <lineage>
        <taxon>Bacteria</taxon>
        <taxon>Pseudomonadati</taxon>
        <taxon>Balneolota</taxon>
        <taxon>Balneolia</taxon>
        <taxon>Balneolales</taxon>
        <taxon>Balneolaceae</taxon>
        <taxon>Fodinibius</taxon>
    </lineage>
</organism>
<protein>
    <recommendedName>
        <fullName evidence="8">7-carboxy-7-deazaguanine synthase</fullName>
        <shortName evidence="8">CDG synthase</shortName>
        <ecNumber evidence="8">4.3.99.3</ecNumber>
    </recommendedName>
    <alternativeName>
        <fullName evidence="8">Queuosine biosynthesis protein QueE</fullName>
    </alternativeName>
</protein>
<name>A0ABT3PQS6_9BACT</name>
<feature type="binding site" evidence="8">
    <location>
        <position position="95"/>
    </location>
    <ligand>
        <name>S-adenosyl-L-methionine</name>
        <dbReference type="ChEBI" id="CHEBI:59789"/>
    </ligand>
</feature>
<feature type="domain" description="Radical SAM core" evidence="9">
    <location>
        <begin position="39"/>
        <end position="218"/>
    </location>
</feature>
<feature type="binding site" evidence="8">
    <location>
        <begin position="33"/>
        <end position="35"/>
    </location>
    <ligand>
        <name>substrate</name>
    </ligand>
</feature>
<comment type="subunit">
    <text evidence="8">Homodimer.</text>
</comment>
<comment type="cofactor">
    <cofactor evidence="8">
        <name>Mg(2+)</name>
        <dbReference type="ChEBI" id="CHEBI:18420"/>
    </cofactor>
</comment>
<comment type="pathway">
    <text evidence="8">Purine metabolism; 7-cyano-7-deazaguanine biosynthesis.</text>
</comment>
<evidence type="ECO:0000256" key="5">
    <source>
        <dbReference type="ARBA" id="ARBA00023004"/>
    </source>
</evidence>
<evidence type="ECO:0000256" key="6">
    <source>
        <dbReference type="ARBA" id="ARBA00023014"/>
    </source>
</evidence>
<comment type="cofactor">
    <cofactor evidence="8">
        <name>[4Fe-4S] cluster</name>
        <dbReference type="ChEBI" id="CHEBI:49883"/>
    </cofactor>
    <text evidence="8">Binds 1 [4Fe-4S] cluster. The cluster is coordinated with 3 cysteines and an exchangeable S-adenosyl-L-methionine.</text>
</comment>
<keyword evidence="3 8" id="KW-0479">Metal-binding</keyword>
<dbReference type="PIRSF" id="PIRSF000370">
    <property type="entry name" value="QueE"/>
    <property type="match status" value="1"/>
</dbReference>
<feature type="binding site" evidence="8">
    <location>
        <position position="52"/>
    </location>
    <ligand>
        <name>[4Fe-4S] cluster</name>
        <dbReference type="ChEBI" id="CHEBI:49883"/>
        <note>4Fe-4S-S-AdoMet</note>
    </ligand>
</feature>
<keyword evidence="2 8" id="KW-0949">S-adenosyl-L-methionine</keyword>
<gene>
    <name evidence="8" type="primary">queE</name>
    <name evidence="10" type="ORF">J6I44_15255</name>
</gene>
<evidence type="ECO:0000256" key="1">
    <source>
        <dbReference type="ARBA" id="ARBA00022485"/>
    </source>
</evidence>
<sequence>MFNVVEKSNLKNASAPDNFDDVTYPLVEDFYTIQGEGAHTGRPAYFIRTAGCDVNCWWCDVQESWDEEAHPSHKVGDIVQRAQASGAEFAVITGGEPLLHNLDPLTHRLKEAGLKTHIETSGSSPLSGHLDWVTLSPKRFKEPLDEAFPHVDELKVVVLTTKDLEYAEKNAAKCPDKTQLLLQPEWEKEGAVELIIEYVKEHPEWGISLQTHKFMGVR</sequence>
<comment type="cofactor">
    <cofactor evidence="8">
        <name>S-adenosyl-L-methionine</name>
        <dbReference type="ChEBI" id="CHEBI:59789"/>
    </cofactor>
    <text evidence="8">Binds 1 S-adenosyl-L-methionine per subunit.</text>
</comment>
<evidence type="ECO:0000256" key="2">
    <source>
        <dbReference type="ARBA" id="ARBA00022691"/>
    </source>
</evidence>
<comment type="function">
    <text evidence="8">Catalyzes the complex heterocyclic radical-mediated conversion of 6-carboxy-5,6,7,8-tetrahydropterin (CPH4) to 7-carboxy-7-deazaguanine (CDG), a step common to the biosynthetic pathways of all 7-deazapurine-containing compounds.</text>
</comment>
<comment type="caution">
    <text evidence="8">Lacks conserved residue(s) required for the propagation of feature annotation.</text>
</comment>
<keyword evidence="1 8" id="KW-0004">4Fe-4S</keyword>
<dbReference type="InterPro" id="IPR013785">
    <property type="entry name" value="Aldolase_TIM"/>
</dbReference>
<comment type="caution">
    <text evidence="10">The sequence shown here is derived from an EMBL/GenBank/DDBJ whole genome shotgun (WGS) entry which is preliminary data.</text>
</comment>
<evidence type="ECO:0000313" key="10">
    <source>
        <dbReference type="EMBL" id="MCW9708222.1"/>
    </source>
</evidence>
<dbReference type="Proteomes" id="UP001207918">
    <property type="component" value="Unassembled WGS sequence"/>
</dbReference>
<dbReference type="InterPro" id="IPR007197">
    <property type="entry name" value="rSAM"/>
</dbReference>
<dbReference type="InterPro" id="IPR024924">
    <property type="entry name" value="7-CO-7-deazaguanine_synth-like"/>
</dbReference>
<evidence type="ECO:0000256" key="3">
    <source>
        <dbReference type="ARBA" id="ARBA00022723"/>
    </source>
</evidence>
<keyword evidence="6 8" id="KW-0411">Iron-sulfur</keyword>
<feature type="binding site" evidence="8">
    <location>
        <begin position="58"/>
        <end position="60"/>
    </location>
    <ligand>
        <name>S-adenosyl-L-methionine</name>
        <dbReference type="ChEBI" id="CHEBI:59789"/>
    </ligand>
</feature>
<evidence type="ECO:0000256" key="8">
    <source>
        <dbReference type="HAMAP-Rule" id="MF_00917"/>
    </source>
</evidence>
<feature type="binding site" evidence="8">
    <location>
        <begin position="136"/>
        <end position="138"/>
    </location>
    <ligand>
        <name>S-adenosyl-L-methionine</name>
        <dbReference type="ChEBI" id="CHEBI:59789"/>
    </ligand>
</feature>
<reference evidence="10 11" key="1">
    <citation type="submission" date="2021-03" db="EMBL/GenBank/DDBJ databases">
        <title>Aliifodinibius sp. nov., a new bacterium isolated from saline soil.</title>
        <authorList>
            <person name="Galisteo C."/>
            <person name="De La Haba R."/>
            <person name="Sanchez-Porro C."/>
            <person name="Ventosa A."/>
        </authorList>
    </citation>
    <scope>NUCLEOTIDE SEQUENCE [LARGE SCALE GENOMIC DNA]</scope>
    <source>
        <strain evidence="10 11">1BSP15-2V2</strain>
    </source>
</reference>
<dbReference type="PANTHER" id="PTHR42836">
    <property type="entry name" value="7-CARBOXY-7-DEAZAGUANINE SYNTHASE"/>
    <property type="match status" value="1"/>
</dbReference>
<accession>A0ABT3PQS6</accession>
<keyword evidence="8" id="KW-0671">Queuosine biosynthesis</keyword>
<proteinExistence type="inferred from homology"/>
<comment type="similarity">
    <text evidence="8">Belongs to the radical SAM superfamily. 7-carboxy-7-deazaguanine synthase family.</text>
</comment>
<keyword evidence="11" id="KW-1185">Reference proteome</keyword>
<dbReference type="EMBL" id="JAGGJA010000011">
    <property type="protein sequence ID" value="MCW9708222.1"/>
    <property type="molecule type" value="Genomic_DNA"/>
</dbReference>
<keyword evidence="7 8" id="KW-0456">Lyase</keyword>
<dbReference type="EC" id="4.3.99.3" evidence="8"/>
<keyword evidence="4 8" id="KW-0460">Magnesium</keyword>
<dbReference type="Gene3D" id="3.20.20.70">
    <property type="entry name" value="Aldolase class I"/>
    <property type="match status" value="1"/>
</dbReference>
<dbReference type="RefSeq" id="WP_265767008.1">
    <property type="nucleotide sequence ID" value="NZ_JAGGJA010000011.1"/>
</dbReference>
<evidence type="ECO:0000256" key="4">
    <source>
        <dbReference type="ARBA" id="ARBA00022842"/>
    </source>
</evidence>
<keyword evidence="5 8" id="KW-0408">Iron</keyword>
<dbReference type="Pfam" id="PF04055">
    <property type="entry name" value="Radical_SAM"/>
    <property type="match status" value="1"/>
</dbReference>
<evidence type="ECO:0000313" key="11">
    <source>
        <dbReference type="Proteomes" id="UP001207918"/>
    </source>
</evidence>
<dbReference type="PANTHER" id="PTHR42836:SF1">
    <property type="entry name" value="7-CARBOXY-7-DEAZAGUANINE SYNTHASE"/>
    <property type="match status" value="1"/>
</dbReference>
<dbReference type="InterPro" id="IPR058240">
    <property type="entry name" value="rSAM_sf"/>
</dbReference>
<dbReference type="SUPFAM" id="SSF102114">
    <property type="entry name" value="Radical SAM enzymes"/>
    <property type="match status" value="1"/>
</dbReference>
<evidence type="ECO:0000256" key="7">
    <source>
        <dbReference type="ARBA" id="ARBA00023239"/>
    </source>
</evidence>
<feature type="binding site" evidence="8">
    <location>
        <position position="48"/>
    </location>
    <ligand>
        <name>substrate</name>
    </ligand>
</feature>
<comment type="catalytic activity">
    <reaction evidence="8">
        <text>6-carboxy-5,6,7,8-tetrahydropterin + H(+) = 7-carboxy-7-carbaguanine + NH4(+)</text>
        <dbReference type="Rhea" id="RHEA:27974"/>
        <dbReference type="ChEBI" id="CHEBI:15378"/>
        <dbReference type="ChEBI" id="CHEBI:28938"/>
        <dbReference type="ChEBI" id="CHEBI:61032"/>
        <dbReference type="ChEBI" id="CHEBI:61036"/>
        <dbReference type="EC" id="4.3.99.3"/>
    </reaction>
</comment>
<feature type="binding site" evidence="8">
    <location>
        <position position="93"/>
    </location>
    <ligand>
        <name>substrate</name>
    </ligand>
</feature>
<dbReference type="CDD" id="cd01335">
    <property type="entry name" value="Radical_SAM"/>
    <property type="match status" value="1"/>
</dbReference>
<dbReference type="SFLD" id="SFLDS00029">
    <property type="entry name" value="Radical_SAM"/>
    <property type="match status" value="1"/>
</dbReference>
<feature type="binding site" evidence="8">
    <location>
        <position position="56"/>
    </location>
    <ligand>
        <name>[4Fe-4S] cluster</name>
        <dbReference type="ChEBI" id="CHEBI:49883"/>
        <note>4Fe-4S-S-AdoMet</note>
    </ligand>
</feature>
<evidence type="ECO:0000259" key="9">
    <source>
        <dbReference type="PROSITE" id="PS51918"/>
    </source>
</evidence>